<evidence type="ECO:0000313" key="4">
    <source>
        <dbReference type="EMBL" id="JAP44767.1"/>
    </source>
</evidence>
<dbReference type="SMART" id="SM00612">
    <property type="entry name" value="Kelch"/>
    <property type="match status" value="2"/>
</dbReference>
<feature type="domain" description="F-box" evidence="3">
    <location>
        <begin position="36"/>
        <end position="77"/>
    </location>
</feature>
<keyword evidence="1" id="KW-0880">Kelch repeat</keyword>
<dbReference type="InterPro" id="IPR001810">
    <property type="entry name" value="F-box_dom"/>
</dbReference>
<feature type="compositionally biased region" description="Low complexity" evidence="2">
    <location>
        <begin position="487"/>
        <end position="497"/>
    </location>
</feature>
<dbReference type="SUPFAM" id="SSF117281">
    <property type="entry name" value="Kelch motif"/>
    <property type="match status" value="1"/>
</dbReference>
<evidence type="ECO:0000259" key="3">
    <source>
        <dbReference type="SMART" id="SM00256"/>
    </source>
</evidence>
<dbReference type="InterPro" id="IPR052821">
    <property type="entry name" value="F-box_only_SRC"/>
</dbReference>
<dbReference type="Gene3D" id="1.20.1280.50">
    <property type="match status" value="1"/>
</dbReference>
<proteinExistence type="predicted"/>
<dbReference type="Pfam" id="PF24681">
    <property type="entry name" value="Kelch_KLHDC2_KLHL20_DRC7"/>
    <property type="match status" value="1"/>
</dbReference>
<evidence type="ECO:0000256" key="1">
    <source>
        <dbReference type="ARBA" id="ARBA00022441"/>
    </source>
</evidence>
<evidence type="ECO:0000256" key="2">
    <source>
        <dbReference type="SAM" id="MobiDB-lite"/>
    </source>
</evidence>
<protein>
    <submittedName>
        <fullName evidence="4">F-box only protein 42</fullName>
    </submittedName>
</protein>
<dbReference type="EMBL" id="GEEE01018458">
    <property type="protein sequence ID" value="JAP44767.1"/>
    <property type="molecule type" value="Transcribed_RNA"/>
</dbReference>
<dbReference type="GO" id="GO:0019005">
    <property type="term" value="C:SCF ubiquitin ligase complex"/>
    <property type="evidence" value="ECO:0007669"/>
    <property type="project" value="TreeGrafter"/>
</dbReference>
<organism evidence="4">
    <name type="scientific">Schistocephalus solidus</name>
    <name type="common">Tapeworm</name>
    <dbReference type="NCBI Taxonomy" id="70667"/>
    <lineage>
        <taxon>Eukaryota</taxon>
        <taxon>Metazoa</taxon>
        <taxon>Spiralia</taxon>
        <taxon>Lophotrochozoa</taxon>
        <taxon>Platyhelminthes</taxon>
        <taxon>Cestoda</taxon>
        <taxon>Eucestoda</taxon>
        <taxon>Diphyllobothriidea</taxon>
        <taxon>Diphyllobothriidae</taxon>
        <taxon>Schistocephalus</taxon>
    </lineage>
</organism>
<name>A0A0X3P4M3_SCHSO</name>
<dbReference type="Pfam" id="PF12937">
    <property type="entry name" value="F-box-like"/>
    <property type="match status" value="1"/>
</dbReference>
<dbReference type="InterPro" id="IPR036047">
    <property type="entry name" value="F-box-like_dom_sf"/>
</dbReference>
<gene>
    <name evidence="4" type="primary">FBX42</name>
    <name evidence="4" type="ORF">TR137370</name>
</gene>
<feature type="compositionally biased region" description="Low complexity" evidence="2">
    <location>
        <begin position="323"/>
        <end position="339"/>
    </location>
</feature>
<feature type="region of interest" description="Disordered" evidence="2">
    <location>
        <begin position="415"/>
        <end position="441"/>
    </location>
</feature>
<dbReference type="Gene3D" id="2.120.10.80">
    <property type="entry name" value="Kelch-type beta propeller"/>
    <property type="match status" value="2"/>
</dbReference>
<dbReference type="AlphaFoldDB" id="A0A0X3P4M3"/>
<reference evidence="4" key="1">
    <citation type="submission" date="2016-01" db="EMBL/GenBank/DDBJ databases">
        <title>Reference transcriptome for the parasite Schistocephalus solidus: insights into the molecular evolution of parasitism.</title>
        <authorList>
            <person name="Hebert F.O."/>
            <person name="Grambauer S."/>
            <person name="Barber I."/>
            <person name="Landry C.R."/>
            <person name="Aubin-Horth N."/>
        </authorList>
    </citation>
    <scope>NUCLEOTIDE SEQUENCE</scope>
</reference>
<accession>A0A0X3P4M3</accession>
<dbReference type="SMART" id="SM00256">
    <property type="entry name" value="FBOX"/>
    <property type="match status" value="1"/>
</dbReference>
<dbReference type="SUPFAM" id="SSF81383">
    <property type="entry name" value="F-box domain"/>
    <property type="match status" value="1"/>
</dbReference>
<feature type="non-terminal residue" evidence="4">
    <location>
        <position position="1"/>
    </location>
</feature>
<feature type="region of interest" description="Disordered" evidence="2">
    <location>
        <begin position="316"/>
        <end position="348"/>
    </location>
</feature>
<feature type="compositionally biased region" description="Polar residues" evidence="2">
    <location>
        <begin position="429"/>
        <end position="440"/>
    </location>
</feature>
<dbReference type="PANTHER" id="PTHR46432">
    <property type="entry name" value="F-BOX ONLY PROTEIN 42"/>
    <property type="match status" value="1"/>
</dbReference>
<dbReference type="InterPro" id="IPR015915">
    <property type="entry name" value="Kelch-typ_b-propeller"/>
</dbReference>
<dbReference type="GO" id="GO:1990756">
    <property type="term" value="F:ubiquitin-like ligase-substrate adaptor activity"/>
    <property type="evidence" value="ECO:0007669"/>
    <property type="project" value="TreeGrafter"/>
</dbReference>
<feature type="region of interest" description="Disordered" evidence="2">
    <location>
        <begin position="484"/>
        <end position="507"/>
    </location>
</feature>
<dbReference type="InterPro" id="IPR006652">
    <property type="entry name" value="Kelch_1"/>
</dbReference>
<sequence>NSCICDEKLAVRSSKSTTATQTWVFLKNSMDPTKVLPLEIVQKVFLLLSPCRDLPAARLVSRRWKHILDRVLEMRVSASVLALNNRSPLRWFQARPIDTRDPSVPNACPTSRFGATTIRKGHKLYVFGGATSEMTAFNDMWVYDLTSSYWSRITKRGELPSPRAFAKCGFVGNILYLYGGCQTYRYGLDQGARIDWLDDMYSFCTETEIWKHVKLRRASEQMLHSPPVIAGQTGTFILSSSSEDHFPAALVLFGGYSRFDGVTVNTGFVILPSLGQWFELPDSMSPTKPAGRFGHATCSLGDCRILVVGGNLRAPQPPHMGLSPSRPSRAGSGGVSSRPLETNTSSAVDGEPARDVWLLTRTECLPNQAYCNVSWFWTRVDCPFDGPECPPADFYHAVAVGLPLFELLGTSNTLPPDNDDNEDDCKECTSNTSGVPSASVSDRDGNVSDYFPASVVLISTATKRLISLGAGYRVQSRKRCLASRGTSDSSISPALSPLSPPSPGSSEVALHPAISPIRDCSVNLSLRAFAPAAKPLVAYTLRLSIPKSRSLPSPSDPTPLFPPKAVWLGPGKPSLGELLSAPHECLGFSLVYGFGSIFLFGGLSTASALDPKRDDVVNRVESVSGDHSIDRCGEDGGIQAPPWHSELVHARQRTARSETSSSVRSLSGSARARSSLEAPALYVLHSAEFVSSLAN</sequence>
<dbReference type="PANTHER" id="PTHR46432:SF1">
    <property type="entry name" value="F-BOX ONLY PROTEIN 42"/>
    <property type="match status" value="1"/>
</dbReference>